<proteinExistence type="predicted"/>
<accession>A0ABT4Z7Z4</accession>
<reference evidence="1 2" key="1">
    <citation type="submission" date="2023-01" db="EMBL/GenBank/DDBJ databases">
        <title>Halorubrum ezzemoulense from Santa Pola, Spain.</title>
        <authorList>
            <person name="Feng Y."/>
            <person name="Louyakis A.S."/>
            <person name="Gogarten J.P."/>
        </authorList>
    </citation>
    <scope>NUCLEOTIDE SEQUENCE [LARGE SCALE GENOMIC DNA]</scope>
    <source>
        <strain evidence="1 2">AMM015</strain>
    </source>
</reference>
<comment type="caution">
    <text evidence="1">The sequence shown here is derived from an EMBL/GenBank/DDBJ whole genome shotgun (WGS) entry which is preliminary data.</text>
</comment>
<organism evidence="1 2">
    <name type="scientific">Halorubrum ezzemoulense</name>
    <name type="common">Halorubrum chaoviator</name>
    <dbReference type="NCBI Taxonomy" id="337243"/>
    <lineage>
        <taxon>Archaea</taxon>
        <taxon>Methanobacteriati</taxon>
        <taxon>Methanobacteriota</taxon>
        <taxon>Stenosarchaea group</taxon>
        <taxon>Halobacteria</taxon>
        <taxon>Halobacteriales</taxon>
        <taxon>Haloferacaceae</taxon>
        <taxon>Halorubrum</taxon>
    </lineage>
</organism>
<dbReference type="RefSeq" id="WP_271970691.1">
    <property type="nucleotide sequence ID" value="NZ_JAQLUK010000078.1"/>
</dbReference>
<evidence type="ECO:0000313" key="2">
    <source>
        <dbReference type="Proteomes" id="UP001210528"/>
    </source>
</evidence>
<dbReference type="Proteomes" id="UP001210528">
    <property type="component" value="Unassembled WGS sequence"/>
</dbReference>
<sequence>MSLTDQSVGGTLGTDKPGEFWCPGCGARCTESPDGTTEYGHHVDCPNRELPRFGGRPPSHRTTQLGNCLDADLVADGGSEVDK</sequence>
<dbReference type="EMBL" id="JAQLUK010000078">
    <property type="protein sequence ID" value="MDB2294283.1"/>
    <property type="molecule type" value="Genomic_DNA"/>
</dbReference>
<gene>
    <name evidence="1" type="ORF">PM085_18900</name>
</gene>
<protein>
    <submittedName>
        <fullName evidence="1">Uncharacterized protein</fullName>
    </submittedName>
</protein>
<evidence type="ECO:0000313" key="1">
    <source>
        <dbReference type="EMBL" id="MDB2294283.1"/>
    </source>
</evidence>
<name>A0ABT4Z7Z4_HALEZ</name>
<keyword evidence="2" id="KW-1185">Reference proteome</keyword>